<dbReference type="InterPro" id="IPR002401">
    <property type="entry name" value="Cyt_P450_E_grp-I"/>
</dbReference>
<dbReference type="GO" id="GO:0005506">
    <property type="term" value="F:iron ion binding"/>
    <property type="evidence" value="ECO:0007669"/>
    <property type="project" value="InterPro"/>
</dbReference>
<feature type="binding site" description="axial binding residue" evidence="6">
    <location>
        <position position="376"/>
    </location>
    <ligand>
        <name>heme</name>
        <dbReference type="ChEBI" id="CHEBI:30413"/>
    </ligand>
    <ligandPart>
        <name>Fe</name>
        <dbReference type="ChEBI" id="CHEBI:18248"/>
    </ligandPart>
</feature>
<keyword evidence="4 6" id="KW-0408">Iron</keyword>
<comment type="similarity">
    <text evidence="1 7">Belongs to the cytochrome P450 family.</text>
</comment>
<evidence type="ECO:0000313" key="8">
    <source>
        <dbReference type="EMBL" id="KUJ17079.1"/>
    </source>
</evidence>
<dbReference type="PRINTS" id="PR00385">
    <property type="entry name" value="P450"/>
</dbReference>
<keyword evidence="3 7" id="KW-0560">Oxidoreductase</keyword>
<dbReference type="InParanoid" id="A0A194XAB2"/>
<dbReference type="GeneID" id="28827331"/>
<gene>
    <name evidence="8" type="ORF">LY89DRAFT_707422</name>
</gene>
<dbReference type="InterPro" id="IPR017972">
    <property type="entry name" value="Cyt_P450_CS"/>
</dbReference>
<comment type="cofactor">
    <cofactor evidence="6">
        <name>heme</name>
        <dbReference type="ChEBI" id="CHEBI:30413"/>
    </cofactor>
</comment>
<accession>A0A194XAB2</accession>
<keyword evidence="6 7" id="KW-0349">Heme</keyword>
<organism evidence="8 9">
    <name type="scientific">Mollisia scopiformis</name>
    <name type="common">Conifer needle endophyte fungus</name>
    <name type="synonym">Phialocephala scopiformis</name>
    <dbReference type="NCBI Taxonomy" id="149040"/>
    <lineage>
        <taxon>Eukaryota</taxon>
        <taxon>Fungi</taxon>
        <taxon>Dikarya</taxon>
        <taxon>Ascomycota</taxon>
        <taxon>Pezizomycotina</taxon>
        <taxon>Leotiomycetes</taxon>
        <taxon>Helotiales</taxon>
        <taxon>Mollisiaceae</taxon>
        <taxon>Mollisia</taxon>
    </lineage>
</organism>
<dbReference type="PROSITE" id="PS00086">
    <property type="entry name" value="CYTOCHROME_P450"/>
    <property type="match status" value="1"/>
</dbReference>
<dbReference type="PRINTS" id="PR00463">
    <property type="entry name" value="EP450I"/>
</dbReference>
<dbReference type="AlphaFoldDB" id="A0A194XAB2"/>
<dbReference type="InterPro" id="IPR036396">
    <property type="entry name" value="Cyt_P450_sf"/>
</dbReference>
<evidence type="ECO:0000313" key="9">
    <source>
        <dbReference type="Proteomes" id="UP000070700"/>
    </source>
</evidence>
<dbReference type="PANTHER" id="PTHR46300">
    <property type="entry name" value="P450, PUTATIVE (EUROFUNG)-RELATED-RELATED"/>
    <property type="match status" value="1"/>
</dbReference>
<keyword evidence="2 6" id="KW-0479">Metal-binding</keyword>
<evidence type="ECO:0000256" key="5">
    <source>
        <dbReference type="ARBA" id="ARBA00023033"/>
    </source>
</evidence>
<evidence type="ECO:0000256" key="3">
    <source>
        <dbReference type="ARBA" id="ARBA00023002"/>
    </source>
</evidence>
<evidence type="ECO:0000256" key="4">
    <source>
        <dbReference type="ARBA" id="ARBA00023004"/>
    </source>
</evidence>
<dbReference type="GO" id="GO:0020037">
    <property type="term" value="F:heme binding"/>
    <property type="evidence" value="ECO:0007669"/>
    <property type="project" value="InterPro"/>
</dbReference>
<evidence type="ECO:0000256" key="1">
    <source>
        <dbReference type="ARBA" id="ARBA00010617"/>
    </source>
</evidence>
<dbReference type="InterPro" id="IPR001128">
    <property type="entry name" value="Cyt_P450"/>
</dbReference>
<dbReference type="EMBL" id="KQ947415">
    <property type="protein sequence ID" value="KUJ17079.1"/>
    <property type="molecule type" value="Genomic_DNA"/>
</dbReference>
<dbReference type="Gene3D" id="1.10.630.10">
    <property type="entry name" value="Cytochrome P450"/>
    <property type="match status" value="1"/>
</dbReference>
<dbReference type="GO" id="GO:0016705">
    <property type="term" value="F:oxidoreductase activity, acting on paired donors, with incorporation or reduction of molecular oxygen"/>
    <property type="evidence" value="ECO:0007669"/>
    <property type="project" value="InterPro"/>
</dbReference>
<reference evidence="8 9" key="1">
    <citation type="submission" date="2015-10" db="EMBL/GenBank/DDBJ databases">
        <title>Full genome of DAOMC 229536 Phialocephala scopiformis, a fungal endophyte of spruce producing the potent anti-insectan compound rugulosin.</title>
        <authorList>
            <consortium name="DOE Joint Genome Institute"/>
            <person name="Walker A.K."/>
            <person name="Frasz S.L."/>
            <person name="Seifert K.A."/>
            <person name="Miller J.D."/>
            <person name="Mondo S.J."/>
            <person name="Labutti K."/>
            <person name="Lipzen A."/>
            <person name="Dockter R."/>
            <person name="Kennedy M."/>
            <person name="Grigoriev I.V."/>
            <person name="Spatafora J.W."/>
        </authorList>
    </citation>
    <scope>NUCLEOTIDE SEQUENCE [LARGE SCALE GENOMIC DNA]</scope>
    <source>
        <strain evidence="8 9">CBS 120377</strain>
    </source>
</reference>
<keyword evidence="9" id="KW-1185">Reference proteome</keyword>
<dbReference type="InterPro" id="IPR050364">
    <property type="entry name" value="Cytochrome_P450_fung"/>
</dbReference>
<proteinExistence type="inferred from homology"/>
<sequence length="444" mass="50458">MDSYLLSLRIFGEMTTLHMGSHLWVVINSDRVASEIISKRATITSERAHMPISSDLISNGKRSVLQRSATWSEGRRLMRPLLTGPLAKTFVKWQDLESAQLLLSCLQSPEKWYLHHSRYATAATYGVVAGHRLNKSEEELAEYRKVTKEFLASLFNTTVDFFPILSRIPRPLQLWRQQWEAVGLSHRRIFKKCWGPIKEKVEEGLAGDSWVRDVLLKSDKGREEEALYLTNSVISAGGDNIRMTLNTFAMVSIHYPQAFQKCRQEIDEVCGGRGVRLRLPGLEDISSMPCLCAFIKELLRWRPVVPLIPPHQLTEELKYAGFVFSVQTNFVINTVAICADCEQPEKFLPERWLDGSGNEAILTHRFWGFGGGRRVCIGYKAAQPALFLALSRLICCFDFELNGNYDSKRLNHGSTTEPFPVRVSKRSSTHEHLIWKEGAARGLC</sequence>
<dbReference type="Proteomes" id="UP000070700">
    <property type="component" value="Unassembled WGS sequence"/>
</dbReference>
<dbReference type="Pfam" id="PF00067">
    <property type="entry name" value="p450"/>
    <property type="match status" value="1"/>
</dbReference>
<protein>
    <submittedName>
        <fullName evidence="8">Cytochrome P450</fullName>
    </submittedName>
</protein>
<evidence type="ECO:0000256" key="2">
    <source>
        <dbReference type="ARBA" id="ARBA00022723"/>
    </source>
</evidence>
<evidence type="ECO:0000256" key="7">
    <source>
        <dbReference type="RuleBase" id="RU000461"/>
    </source>
</evidence>
<name>A0A194XAB2_MOLSC</name>
<dbReference type="PANTHER" id="PTHR46300:SF2">
    <property type="entry name" value="CYTOCHROME P450 MONOOXYGENASE ALNH-RELATED"/>
    <property type="match status" value="1"/>
</dbReference>
<dbReference type="OrthoDB" id="1103324at2759"/>
<evidence type="ECO:0000256" key="6">
    <source>
        <dbReference type="PIRSR" id="PIRSR602401-1"/>
    </source>
</evidence>
<dbReference type="KEGG" id="psco:LY89DRAFT_707422"/>
<dbReference type="GO" id="GO:0004497">
    <property type="term" value="F:monooxygenase activity"/>
    <property type="evidence" value="ECO:0007669"/>
    <property type="project" value="UniProtKB-KW"/>
</dbReference>
<dbReference type="RefSeq" id="XP_018071434.1">
    <property type="nucleotide sequence ID" value="XM_018217605.1"/>
</dbReference>
<dbReference type="SUPFAM" id="SSF48264">
    <property type="entry name" value="Cytochrome P450"/>
    <property type="match status" value="1"/>
</dbReference>
<keyword evidence="5 7" id="KW-0503">Monooxygenase</keyword>